<feature type="binding site" evidence="5">
    <location>
        <position position="189"/>
    </location>
    <ligand>
        <name>Fe cation</name>
        <dbReference type="ChEBI" id="CHEBI:24875"/>
        <note>catalytic</note>
    </ligand>
</feature>
<feature type="binding site" evidence="5">
    <location>
        <position position="302"/>
    </location>
    <ligand>
        <name>Fe cation</name>
        <dbReference type="ChEBI" id="CHEBI:24875"/>
        <note>catalytic</note>
    </ligand>
</feature>
<dbReference type="GO" id="GO:0046872">
    <property type="term" value="F:metal ion binding"/>
    <property type="evidence" value="ECO:0007669"/>
    <property type="project" value="UniProtKB-KW"/>
</dbReference>
<accession>A0A2N5X7N8</accession>
<comment type="cofactor">
    <cofactor evidence="5">
        <name>Fe(2+)</name>
        <dbReference type="ChEBI" id="CHEBI:29033"/>
    </cofactor>
    <text evidence="5">Binds 1 Fe(2+) ion per subunit.</text>
</comment>
<dbReference type="InterPro" id="IPR004294">
    <property type="entry name" value="Carotenoid_Oase"/>
</dbReference>
<evidence type="ECO:0000256" key="2">
    <source>
        <dbReference type="ARBA" id="ARBA00022723"/>
    </source>
</evidence>
<feature type="binding site" evidence="5">
    <location>
        <position position="237"/>
    </location>
    <ligand>
        <name>Fe cation</name>
        <dbReference type="ChEBI" id="CHEBI:24875"/>
        <note>catalytic</note>
    </ligand>
</feature>
<name>A0A2N5X7N8_9GAMM</name>
<dbReference type="PANTHER" id="PTHR10543">
    <property type="entry name" value="BETA-CAROTENE DIOXYGENASE"/>
    <property type="match status" value="1"/>
</dbReference>
<protein>
    <submittedName>
        <fullName evidence="6">Dioxygenase</fullName>
    </submittedName>
</protein>
<dbReference type="EMBL" id="PKUS01000002">
    <property type="protein sequence ID" value="PLW70500.1"/>
    <property type="molecule type" value="Genomic_DNA"/>
</dbReference>
<dbReference type="PANTHER" id="PTHR10543:SF89">
    <property type="entry name" value="CAROTENOID 9,10(9',10')-CLEAVAGE DIOXYGENASE 1"/>
    <property type="match status" value="1"/>
</dbReference>
<feature type="binding site" evidence="5">
    <location>
        <position position="489"/>
    </location>
    <ligand>
        <name>Fe cation</name>
        <dbReference type="ChEBI" id="CHEBI:24875"/>
        <note>catalytic</note>
    </ligand>
</feature>
<evidence type="ECO:0000256" key="3">
    <source>
        <dbReference type="ARBA" id="ARBA00023002"/>
    </source>
</evidence>
<dbReference type="Proteomes" id="UP000235005">
    <property type="component" value="Unassembled WGS sequence"/>
</dbReference>
<keyword evidence="2 5" id="KW-0479">Metal-binding</keyword>
<dbReference type="OrthoDB" id="6636843at2"/>
<evidence type="ECO:0000313" key="6">
    <source>
        <dbReference type="EMBL" id="PLW70500.1"/>
    </source>
</evidence>
<evidence type="ECO:0000256" key="5">
    <source>
        <dbReference type="PIRSR" id="PIRSR604294-1"/>
    </source>
</evidence>
<evidence type="ECO:0000313" key="7">
    <source>
        <dbReference type="Proteomes" id="UP000235005"/>
    </source>
</evidence>
<organism evidence="6 7">
    <name type="scientific">Pseudohalioglobus lutimaris</name>
    <dbReference type="NCBI Taxonomy" id="1737061"/>
    <lineage>
        <taxon>Bacteria</taxon>
        <taxon>Pseudomonadati</taxon>
        <taxon>Pseudomonadota</taxon>
        <taxon>Gammaproteobacteria</taxon>
        <taxon>Cellvibrionales</taxon>
        <taxon>Halieaceae</taxon>
        <taxon>Pseudohalioglobus</taxon>
    </lineage>
</organism>
<dbReference type="Pfam" id="PF03055">
    <property type="entry name" value="RPE65"/>
    <property type="match status" value="1"/>
</dbReference>
<keyword evidence="4 5" id="KW-0408">Iron</keyword>
<evidence type="ECO:0000256" key="1">
    <source>
        <dbReference type="ARBA" id="ARBA00006787"/>
    </source>
</evidence>
<dbReference type="GO" id="GO:0016121">
    <property type="term" value="P:carotene catabolic process"/>
    <property type="evidence" value="ECO:0007669"/>
    <property type="project" value="TreeGrafter"/>
</dbReference>
<comment type="similarity">
    <text evidence="1">Belongs to the carotenoid oxygenase family.</text>
</comment>
<proteinExistence type="inferred from homology"/>
<sequence length="500" mass="56952">MSNASYPITEETIGQVTHFENAPQWIYEVDNPYLHGVYAPTVDEMAVDELEVTGELPEGIYGAYYRNGPNTIHKPTGLHHPFDGDGMVHAVYFQDGKASYRNSYIHTAGYLLEKEEGRAMWPGVMGTFDFSLPEFPIKDTCNTDVTWYAGKLMPTWYHAGRPHKMDPLSLENLGEYSLPGRTRTNMSAHNHVDWNTGEMLFMDYGDEAPFMTYGVANADGTLRSEVPIELPGPRRPHDLGFTTNYTILHDLPLFHDANLLRRHGKMVLDFHRDIPARFGIIPRYGDSADIRWFECEPCFVLHISNSWEEGDWIVMDGCRSANPLRQPEGGGELAHMLVYMRNETNNYRWRFNLKTGEVREGDIDDLNTEFNKSNQMFHGVKTQYAYHQHIPLLHENGHTLRFNGLVKYNNETGQYDKWDYGDGVFGSEAAFAPVKGATRDSDEDDGYVITMVTDSNTWKSEALVFDARDITLGPIARVKLPQRVPAGFHATWARGEDLYT</sequence>
<dbReference type="AlphaFoldDB" id="A0A2N5X7N8"/>
<evidence type="ECO:0000256" key="4">
    <source>
        <dbReference type="ARBA" id="ARBA00023004"/>
    </source>
</evidence>
<comment type="caution">
    <text evidence="6">The sequence shown here is derived from an EMBL/GenBank/DDBJ whole genome shotgun (WGS) entry which is preliminary data.</text>
</comment>
<keyword evidence="7" id="KW-1185">Reference proteome</keyword>
<dbReference type="GO" id="GO:0010436">
    <property type="term" value="F:carotenoid dioxygenase activity"/>
    <property type="evidence" value="ECO:0007669"/>
    <property type="project" value="TreeGrafter"/>
</dbReference>
<gene>
    <name evidence="6" type="ORF">C0039_03420</name>
</gene>
<keyword evidence="6" id="KW-0223">Dioxygenase</keyword>
<keyword evidence="3" id="KW-0560">Oxidoreductase</keyword>
<reference evidence="6 7" key="1">
    <citation type="submission" date="2018-01" db="EMBL/GenBank/DDBJ databases">
        <title>The draft genome sequence of Halioglobus lutimaris HF004.</title>
        <authorList>
            <person name="Du Z.-J."/>
            <person name="Shi M.-J."/>
        </authorList>
    </citation>
    <scope>NUCLEOTIDE SEQUENCE [LARGE SCALE GENOMIC DNA]</scope>
    <source>
        <strain evidence="6 7">HF004</strain>
    </source>
</reference>